<keyword evidence="11" id="KW-0325">Glycoprotein</keyword>
<dbReference type="SUPFAM" id="SSF52058">
    <property type="entry name" value="L domain-like"/>
    <property type="match status" value="1"/>
</dbReference>
<proteinExistence type="inferred from homology"/>
<dbReference type="OrthoDB" id="442066at2759"/>
<dbReference type="PRINTS" id="PR00019">
    <property type="entry name" value="LEURICHRPT"/>
</dbReference>
<evidence type="ECO:0000256" key="8">
    <source>
        <dbReference type="ARBA" id="ARBA00022989"/>
    </source>
</evidence>
<comment type="subcellular location">
    <subcellularLocation>
        <location evidence="1">Cell membrane</location>
        <topology evidence="1">Single-pass type I membrane protein</topology>
    </subcellularLocation>
</comment>
<dbReference type="PANTHER" id="PTHR48061">
    <property type="entry name" value="LEUCINE-RICH REPEAT RECEPTOR PROTEIN KINASE EMS1-LIKE-RELATED"/>
    <property type="match status" value="1"/>
</dbReference>
<feature type="non-terminal residue" evidence="14">
    <location>
        <position position="573"/>
    </location>
</feature>
<dbReference type="InterPro" id="IPR003591">
    <property type="entry name" value="Leu-rich_rpt_typical-subtyp"/>
</dbReference>
<dbReference type="InterPro" id="IPR032675">
    <property type="entry name" value="LRR_dom_sf"/>
</dbReference>
<dbReference type="SMART" id="SM00369">
    <property type="entry name" value="LRR_TYP"/>
    <property type="match status" value="6"/>
</dbReference>
<keyword evidence="15" id="KW-1185">Reference proteome</keyword>
<evidence type="ECO:0000256" key="4">
    <source>
        <dbReference type="ARBA" id="ARBA00022614"/>
    </source>
</evidence>
<evidence type="ECO:0000256" key="9">
    <source>
        <dbReference type="ARBA" id="ARBA00023136"/>
    </source>
</evidence>
<evidence type="ECO:0000256" key="5">
    <source>
        <dbReference type="ARBA" id="ARBA00022692"/>
    </source>
</evidence>
<evidence type="ECO:0000256" key="11">
    <source>
        <dbReference type="ARBA" id="ARBA00023180"/>
    </source>
</evidence>
<evidence type="ECO:0000256" key="12">
    <source>
        <dbReference type="SAM" id="SignalP"/>
    </source>
</evidence>
<reference evidence="15" key="1">
    <citation type="submission" date="2013-09" db="EMBL/GenBank/DDBJ databases">
        <title>Corchorus olitorius genome sequencing.</title>
        <authorList>
            <person name="Alam M."/>
            <person name="Haque M.S."/>
            <person name="Islam M.S."/>
            <person name="Emdad E.M."/>
            <person name="Islam M.M."/>
            <person name="Ahmed B."/>
            <person name="Halim A."/>
            <person name="Hossen Q.M.M."/>
            <person name="Hossain M.Z."/>
            <person name="Ahmed R."/>
            <person name="Khan M.M."/>
            <person name="Islam R."/>
            <person name="Rashid M.M."/>
            <person name="Khan S.A."/>
            <person name="Rahman M.S."/>
            <person name="Alam M."/>
            <person name="Yahiya A.S."/>
            <person name="Khan M.S."/>
            <person name="Azam M.S."/>
            <person name="Haque T."/>
            <person name="Lashkar M.Z.H."/>
            <person name="Akhand A.I."/>
            <person name="Morshed G."/>
            <person name="Roy S."/>
            <person name="Uddin K.S."/>
            <person name="Rabeya T."/>
            <person name="Hossain A.S."/>
            <person name="Chowdhury A."/>
            <person name="Snigdha A.R."/>
            <person name="Mortoza M.S."/>
            <person name="Matin S.A."/>
            <person name="Hoque S.M.E."/>
            <person name="Islam M.K."/>
            <person name="Roy D.K."/>
            <person name="Haider R."/>
            <person name="Moosa M.M."/>
            <person name="Elias S.M."/>
            <person name="Hasan A.M."/>
            <person name="Jahan S."/>
            <person name="Shafiuddin M."/>
            <person name="Mahmood N."/>
            <person name="Shommy N.S."/>
        </authorList>
    </citation>
    <scope>NUCLEOTIDE SEQUENCE [LARGE SCALE GENOMIC DNA]</scope>
    <source>
        <strain evidence="15">cv. O-4</strain>
    </source>
</reference>
<keyword evidence="10" id="KW-0675">Receptor</keyword>
<feature type="domain" description="Leucine-rich repeat-containing N-terminal plant-type" evidence="13">
    <location>
        <begin position="38"/>
        <end position="92"/>
    </location>
</feature>
<dbReference type="PROSITE" id="PS51450">
    <property type="entry name" value="LRR"/>
    <property type="match status" value="1"/>
</dbReference>
<dbReference type="Pfam" id="PF13855">
    <property type="entry name" value="LRR_8"/>
    <property type="match status" value="2"/>
</dbReference>
<evidence type="ECO:0000256" key="6">
    <source>
        <dbReference type="ARBA" id="ARBA00022729"/>
    </source>
</evidence>
<organism evidence="14 15">
    <name type="scientific">Corchorus olitorius</name>
    <dbReference type="NCBI Taxonomy" id="93759"/>
    <lineage>
        <taxon>Eukaryota</taxon>
        <taxon>Viridiplantae</taxon>
        <taxon>Streptophyta</taxon>
        <taxon>Embryophyta</taxon>
        <taxon>Tracheophyta</taxon>
        <taxon>Spermatophyta</taxon>
        <taxon>Magnoliopsida</taxon>
        <taxon>eudicotyledons</taxon>
        <taxon>Gunneridae</taxon>
        <taxon>Pentapetalae</taxon>
        <taxon>rosids</taxon>
        <taxon>malvids</taxon>
        <taxon>Malvales</taxon>
        <taxon>Malvaceae</taxon>
        <taxon>Grewioideae</taxon>
        <taxon>Apeibeae</taxon>
        <taxon>Corchorus</taxon>
    </lineage>
</organism>
<dbReference type="AlphaFoldDB" id="A0A1R3GIK5"/>
<dbReference type="GO" id="GO:0005886">
    <property type="term" value="C:plasma membrane"/>
    <property type="evidence" value="ECO:0007669"/>
    <property type="project" value="UniProtKB-SubCell"/>
</dbReference>
<keyword evidence="8" id="KW-1133">Transmembrane helix</keyword>
<keyword evidence="7" id="KW-0677">Repeat</keyword>
<sequence>MLSLLKAYHNFLLLALFFLSFEANLPSSSSSPTHLCSQTEATALIQFKTSFSIDSVASSYCDDEIAGIKSYAKTESWKEGTDCCSWDGVSCDEKKGQVIGLDLSCSWLYGTFSSNSTLFHLQHLRELNLAFNYFNHSKMPSKFGGFPNLVYLNLSSSFFGGQVPLEVSHLSKLVSLDLSRNFYEPIDKVTFERLVGNQTELRDLSLDGINMSSVTPNALMNLSSSLRSLSLEDCDLRGNFPDEVNAFPNLISLRLSSNLLNGTLPSWLFTAPSSLRSIDLSYNQFSGQIKEFQSKSLEFLSLENNKLQGPILSSISQQLNLVYLRLSYNNLSGVVEYEMFSKLQNLTILDLSYNRDLSLINSNPSSADYTLPNLRYLGLASCKVTEFPPFLKASKGLESLDLSNNRIQGKIPKWMWDVGKDSLTYLNLSHNSLTQVEHLPWTGIETLDLSSNVIHGDLPIPPYGTSVFFISNNSLSGEISSLICNVTSLENLDLSHNNLSGVVPHCLGDLSSSLLMLNLGVNKLYGIIPPIFAEYCRLSFLDLNGNQLEGPLPRSIHNCRQLQVLDLGNNKIN</sequence>
<comment type="caution">
    <text evidence="14">The sequence shown here is derived from an EMBL/GenBank/DDBJ whole genome shotgun (WGS) entry which is preliminary data.</text>
</comment>
<keyword evidence="4" id="KW-0433">Leucine-rich repeat</keyword>
<dbReference type="STRING" id="93759.A0A1R3GIK5"/>
<name>A0A1R3GIK5_9ROSI</name>
<evidence type="ECO:0000259" key="13">
    <source>
        <dbReference type="Pfam" id="PF08263"/>
    </source>
</evidence>
<evidence type="ECO:0000313" key="15">
    <source>
        <dbReference type="Proteomes" id="UP000187203"/>
    </source>
</evidence>
<dbReference type="InterPro" id="IPR013210">
    <property type="entry name" value="LRR_N_plant-typ"/>
</dbReference>
<dbReference type="SUPFAM" id="SSF52047">
    <property type="entry name" value="RNI-like"/>
    <property type="match status" value="1"/>
</dbReference>
<dbReference type="EMBL" id="AWUE01022482">
    <property type="protein sequence ID" value="OMO57850.1"/>
    <property type="molecule type" value="Genomic_DNA"/>
</dbReference>
<comment type="similarity">
    <text evidence="2">Belongs to the RLP family.</text>
</comment>
<evidence type="ECO:0000256" key="10">
    <source>
        <dbReference type="ARBA" id="ARBA00023170"/>
    </source>
</evidence>
<keyword evidence="9" id="KW-0472">Membrane</keyword>
<keyword evidence="6 12" id="KW-0732">Signal</keyword>
<dbReference type="FunFam" id="3.80.10.10:FF:000383">
    <property type="entry name" value="Leucine-rich repeat receptor protein kinase EMS1"/>
    <property type="match status" value="1"/>
</dbReference>
<evidence type="ECO:0000256" key="3">
    <source>
        <dbReference type="ARBA" id="ARBA00022475"/>
    </source>
</evidence>
<dbReference type="InterPro" id="IPR046956">
    <property type="entry name" value="RLP23-like"/>
</dbReference>
<keyword evidence="3" id="KW-1003">Cell membrane</keyword>
<evidence type="ECO:0000313" key="14">
    <source>
        <dbReference type="EMBL" id="OMO57850.1"/>
    </source>
</evidence>
<keyword evidence="5" id="KW-0812">Transmembrane</keyword>
<dbReference type="InterPro" id="IPR001611">
    <property type="entry name" value="Leu-rich_rpt"/>
</dbReference>
<feature type="chain" id="PRO_5012164323" description="Leucine-rich repeat-containing N-terminal plant-type domain-containing protein" evidence="12">
    <location>
        <begin position="31"/>
        <end position="573"/>
    </location>
</feature>
<dbReference type="Gene3D" id="3.80.10.10">
    <property type="entry name" value="Ribonuclease Inhibitor"/>
    <property type="match status" value="3"/>
</dbReference>
<evidence type="ECO:0000256" key="1">
    <source>
        <dbReference type="ARBA" id="ARBA00004251"/>
    </source>
</evidence>
<protein>
    <recommendedName>
        <fullName evidence="13">Leucine-rich repeat-containing N-terminal plant-type domain-containing protein</fullName>
    </recommendedName>
</protein>
<feature type="signal peptide" evidence="12">
    <location>
        <begin position="1"/>
        <end position="30"/>
    </location>
</feature>
<accession>A0A1R3GIK5</accession>
<dbReference type="Pfam" id="PF00560">
    <property type="entry name" value="LRR_1"/>
    <property type="match status" value="3"/>
</dbReference>
<dbReference type="Proteomes" id="UP000187203">
    <property type="component" value="Unassembled WGS sequence"/>
</dbReference>
<dbReference type="Pfam" id="PF08263">
    <property type="entry name" value="LRRNT_2"/>
    <property type="match status" value="1"/>
</dbReference>
<dbReference type="PANTHER" id="PTHR48061:SF46">
    <property type="entry name" value="LEUCINE-RICH REPEAT-CONTAINING N-TERMINAL PLANT-TYPE DOMAIN-CONTAINING PROTEIN"/>
    <property type="match status" value="1"/>
</dbReference>
<evidence type="ECO:0000256" key="7">
    <source>
        <dbReference type="ARBA" id="ARBA00022737"/>
    </source>
</evidence>
<gene>
    <name evidence="14" type="ORF">COLO4_35038</name>
</gene>
<evidence type="ECO:0000256" key="2">
    <source>
        <dbReference type="ARBA" id="ARBA00009592"/>
    </source>
</evidence>